<dbReference type="InterPro" id="IPR023827">
    <property type="entry name" value="Peptidase_S8_Asp-AS"/>
</dbReference>
<dbReference type="CDD" id="cd07478">
    <property type="entry name" value="Peptidases_S8_CspA-like"/>
    <property type="match status" value="1"/>
</dbReference>
<dbReference type="InterPro" id="IPR050131">
    <property type="entry name" value="Peptidase_S8_subtilisin-like"/>
</dbReference>
<keyword evidence="2" id="KW-0645">Protease</keyword>
<dbReference type="PROSITE" id="PS51892">
    <property type="entry name" value="SUBTILASE"/>
    <property type="match status" value="1"/>
</dbReference>
<evidence type="ECO:0000256" key="1">
    <source>
        <dbReference type="ARBA" id="ARBA00011073"/>
    </source>
</evidence>
<dbReference type="PIRSF" id="PIRSF037894">
    <property type="entry name" value="Subtilisin_rel_CspABC"/>
    <property type="match status" value="1"/>
</dbReference>
<evidence type="ECO:0000256" key="4">
    <source>
        <dbReference type="ARBA" id="ARBA00022825"/>
    </source>
</evidence>
<dbReference type="Gene3D" id="3.40.50.200">
    <property type="entry name" value="Peptidase S8/S53 domain"/>
    <property type="match status" value="1"/>
</dbReference>
<evidence type="ECO:0000313" key="8">
    <source>
        <dbReference type="Proteomes" id="UP000184038"/>
    </source>
</evidence>
<evidence type="ECO:0000256" key="3">
    <source>
        <dbReference type="ARBA" id="ARBA00022801"/>
    </source>
</evidence>
<feature type="domain" description="Peptidase S8/S53" evidence="6">
    <location>
        <begin position="429"/>
        <end position="552"/>
    </location>
</feature>
<dbReference type="PROSITE" id="PS00137">
    <property type="entry name" value="SUBTILASE_HIS"/>
    <property type="match status" value="1"/>
</dbReference>
<dbReference type="Pfam" id="PF00082">
    <property type="entry name" value="Peptidase_S8"/>
    <property type="match status" value="2"/>
</dbReference>
<dbReference type="PANTHER" id="PTHR43806">
    <property type="entry name" value="PEPTIDASE S8"/>
    <property type="match status" value="1"/>
</dbReference>
<name>A0A1M7NEZ2_9FIRM</name>
<gene>
    <name evidence="7" type="ORF">SAMN02746066_04409</name>
</gene>
<protein>
    <submittedName>
        <fullName evidence="7">Subtilase family protein</fullName>
    </submittedName>
</protein>
<sequence>MANNTDINLNQLVDPNYADLIIENNSLESYSYATQTTEINYKYSVINLHANLLNKCSIGNISYLSFPKCYTLQSAKALEETGVSRIQRNPNFNLYGEGTLIGIIDTGLDYENPAFRYKDGKTRIVSIWDQTINDSTSPPLGFPYGAEYNRDLINTALDSDTPLKHVPSTDTNGHGTAIAGIIGGTEDIANTFSGVVPNAEFVVVKLKQAKEITRYMFNISNDTECYQETDIMFGVKYVTAIAIQLRRPIAICIALGTNQGSHSGQEPLSSYLSYVSPLSGIGITIAAGNEGNTRRHYYGVNTVGVPYEEFELNIGEKDKMFPMEIWQRSPQRLAIDVISPTGEHLPTVYPDITSCYQHNFIFEPTNIWINNVITESTTGEQLIMVRFENAMSGIWKLRLYNLENSDSTFHVWLPSGPIISKDTFLLNSSPNTTITSPGDALLPITLGAYDPEKGSIYISSGRGYTSTGAIKPDLASPGFNIKGPTLTGTFTAYSGTGVAAGFAAGIVAMILQWGIVNNNLSDINSVEIKELLIRGATRDPDITYPNNVWGYGEINIYGFFDKLRQ</sequence>
<comment type="caution">
    <text evidence="5">Lacks conserved residue(s) required for the propagation of feature annotation.</text>
</comment>
<dbReference type="InterPro" id="IPR000209">
    <property type="entry name" value="Peptidase_S8/S53_dom"/>
</dbReference>
<comment type="similarity">
    <text evidence="1 5">Belongs to the peptidase S8 family.</text>
</comment>
<dbReference type="GO" id="GO:0006508">
    <property type="term" value="P:proteolysis"/>
    <property type="evidence" value="ECO:0007669"/>
    <property type="project" value="UniProtKB-KW"/>
</dbReference>
<dbReference type="InterPro" id="IPR034045">
    <property type="entry name" value="Pep_S8_CspA-like"/>
</dbReference>
<keyword evidence="4" id="KW-0720">Serine protease</keyword>
<dbReference type="OrthoDB" id="9762689at2"/>
<dbReference type="AlphaFoldDB" id="A0A1M7NEZ2"/>
<evidence type="ECO:0000313" key="7">
    <source>
        <dbReference type="EMBL" id="SHN01813.1"/>
    </source>
</evidence>
<organism evidence="7 8">
    <name type="scientific">Anaerosporobacter mobilis DSM 15930</name>
    <dbReference type="NCBI Taxonomy" id="1120996"/>
    <lineage>
        <taxon>Bacteria</taxon>
        <taxon>Bacillati</taxon>
        <taxon>Bacillota</taxon>
        <taxon>Clostridia</taxon>
        <taxon>Lachnospirales</taxon>
        <taxon>Lachnospiraceae</taxon>
        <taxon>Anaerosporobacter</taxon>
    </lineage>
</organism>
<dbReference type="STRING" id="1120996.SAMN02746066_04409"/>
<keyword evidence="8" id="KW-1185">Reference proteome</keyword>
<accession>A0A1M7NEZ2</accession>
<dbReference type="SUPFAM" id="SSF52743">
    <property type="entry name" value="Subtilisin-like"/>
    <property type="match status" value="1"/>
</dbReference>
<dbReference type="PRINTS" id="PR00723">
    <property type="entry name" value="SUBTILISIN"/>
</dbReference>
<dbReference type="RefSeq" id="WP_084139426.1">
    <property type="nucleotide sequence ID" value="NZ_FRCP01000027.1"/>
</dbReference>
<dbReference type="PROSITE" id="PS00136">
    <property type="entry name" value="SUBTILASE_ASP"/>
    <property type="match status" value="1"/>
</dbReference>
<dbReference type="InterPro" id="IPR017310">
    <property type="entry name" value="Pept_S8A_subtilisin_clostridia"/>
</dbReference>
<reference evidence="7 8" key="1">
    <citation type="submission" date="2016-11" db="EMBL/GenBank/DDBJ databases">
        <authorList>
            <person name="Jaros S."/>
            <person name="Januszkiewicz K."/>
            <person name="Wedrychowicz H."/>
        </authorList>
    </citation>
    <scope>NUCLEOTIDE SEQUENCE [LARGE SCALE GENOMIC DNA]</scope>
    <source>
        <strain evidence="7 8">DSM 15930</strain>
    </source>
</reference>
<dbReference type="InterPro" id="IPR015500">
    <property type="entry name" value="Peptidase_S8_subtilisin-rel"/>
</dbReference>
<evidence type="ECO:0000259" key="6">
    <source>
        <dbReference type="Pfam" id="PF00082"/>
    </source>
</evidence>
<dbReference type="InterPro" id="IPR022398">
    <property type="entry name" value="Peptidase_S8_His-AS"/>
</dbReference>
<dbReference type="GO" id="GO:0004252">
    <property type="term" value="F:serine-type endopeptidase activity"/>
    <property type="evidence" value="ECO:0007669"/>
    <property type="project" value="InterPro"/>
</dbReference>
<dbReference type="Gene3D" id="2.60.120.1290">
    <property type="match status" value="1"/>
</dbReference>
<dbReference type="InterPro" id="IPR036852">
    <property type="entry name" value="Peptidase_S8/S53_dom_sf"/>
</dbReference>
<evidence type="ECO:0000256" key="5">
    <source>
        <dbReference type="PROSITE-ProRule" id="PRU01240"/>
    </source>
</evidence>
<dbReference type="PANTHER" id="PTHR43806:SF11">
    <property type="entry name" value="CEREVISIN-RELATED"/>
    <property type="match status" value="1"/>
</dbReference>
<evidence type="ECO:0000256" key="2">
    <source>
        <dbReference type="ARBA" id="ARBA00022670"/>
    </source>
</evidence>
<feature type="domain" description="Peptidase S8/S53" evidence="6">
    <location>
        <begin position="96"/>
        <end position="292"/>
    </location>
</feature>
<dbReference type="EMBL" id="FRCP01000027">
    <property type="protein sequence ID" value="SHN01813.1"/>
    <property type="molecule type" value="Genomic_DNA"/>
</dbReference>
<keyword evidence="3" id="KW-0378">Hydrolase</keyword>
<proteinExistence type="inferred from homology"/>
<dbReference type="Proteomes" id="UP000184038">
    <property type="component" value="Unassembled WGS sequence"/>
</dbReference>